<gene>
    <name evidence="2" type="ORF">VFH_U028280</name>
</gene>
<dbReference type="AlphaFoldDB" id="A0AAV0YG18"/>
<organism evidence="2 3">
    <name type="scientific">Vicia faba</name>
    <name type="common">Broad bean</name>
    <name type="synonym">Faba vulgaris</name>
    <dbReference type="NCBI Taxonomy" id="3906"/>
    <lineage>
        <taxon>Eukaryota</taxon>
        <taxon>Viridiplantae</taxon>
        <taxon>Streptophyta</taxon>
        <taxon>Embryophyta</taxon>
        <taxon>Tracheophyta</taxon>
        <taxon>Spermatophyta</taxon>
        <taxon>Magnoliopsida</taxon>
        <taxon>eudicotyledons</taxon>
        <taxon>Gunneridae</taxon>
        <taxon>Pentapetalae</taxon>
        <taxon>rosids</taxon>
        <taxon>fabids</taxon>
        <taxon>Fabales</taxon>
        <taxon>Fabaceae</taxon>
        <taxon>Papilionoideae</taxon>
        <taxon>50 kb inversion clade</taxon>
        <taxon>NPAAA clade</taxon>
        <taxon>Hologalegina</taxon>
        <taxon>IRL clade</taxon>
        <taxon>Fabeae</taxon>
        <taxon>Vicia</taxon>
    </lineage>
</organism>
<dbReference type="PANTHER" id="PTHR47764:SF12">
    <property type="entry name" value="ULP1 PROTEASE FAMILY, CARBOXY-TERMINAL DOMAIN PROTEIN"/>
    <property type="match status" value="1"/>
</dbReference>
<name>A0AAV0YG18_VICFA</name>
<accession>A0AAV0YG18</accession>
<dbReference type="SUPFAM" id="SSF54001">
    <property type="entry name" value="Cysteine proteinases"/>
    <property type="match status" value="1"/>
</dbReference>
<dbReference type="InterPro" id="IPR038765">
    <property type="entry name" value="Papain-like_cys_pep_sf"/>
</dbReference>
<dbReference type="Proteomes" id="UP001157006">
    <property type="component" value="Unassembled WGS sequence"/>
</dbReference>
<evidence type="ECO:0000313" key="3">
    <source>
        <dbReference type="Proteomes" id="UP001157006"/>
    </source>
</evidence>
<evidence type="ECO:0000256" key="1">
    <source>
        <dbReference type="SAM" id="SignalP"/>
    </source>
</evidence>
<feature type="chain" id="PRO_5043673364" evidence="1">
    <location>
        <begin position="23"/>
        <end position="130"/>
    </location>
</feature>
<sequence length="130" mass="15110">MIFFSLFIFLSLSLLFLSVYDCGPKVLLFPLCQPSPSSSFSSSSPSIFILYVASTELEKDRQRRRLFSWKRVDKEGDCLAYLDKDPSSACDGRAAFQRVRKWTRKVNILEKDYIVIPVNYMHYLLMVYLA</sequence>
<proteinExistence type="predicted"/>
<evidence type="ECO:0000313" key="2">
    <source>
        <dbReference type="EMBL" id="CAI8583458.1"/>
    </source>
</evidence>
<dbReference type="PANTHER" id="PTHR47764">
    <property type="entry name" value="UBIQUITIN-LIKE-SPECIFIC PROTEASE 2B-RELATED"/>
    <property type="match status" value="1"/>
</dbReference>
<reference evidence="2 3" key="1">
    <citation type="submission" date="2023-01" db="EMBL/GenBank/DDBJ databases">
        <authorList>
            <person name="Kreplak J."/>
        </authorList>
    </citation>
    <scope>NUCLEOTIDE SEQUENCE [LARGE SCALE GENOMIC DNA]</scope>
</reference>
<comment type="caution">
    <text evidence="2">The sequence shown here is derived from an EMBL/GenBank/DDBJ whole genome shotgun (WGS) entry which is preliminary data.</text>
</comment>
<keyword evidence="3" id="KW-1185">Reference proteome</keyword>
<feature type="signal peptide" evidence="1">
    <location>
        <begin position="1"/>
        <end position="22"/>
    </location>
</feature>
<dbReference type="Gene3D" id="3.30.310.130">
    <property type="entry name" value="Ubiquitin-related"/>
    <property type="match status" value="1"/>
</dbReference>
<dbReference type="EMBL" id="CATIWC010000702">
    <property type="protein sequence ID" value="CAI8583458.1"/>
    <property type="molecule type" value="Genomic_DNA"/>
</dbReference>
<keyword evidence="1" id="KW-0732">Signal</keyword>
<protein>
    <submittedName>
        <fullName evidence="2">Uncharacterized protein</fullName>
    </submittedName>
</protein>